<gene>
    <name evidence="2" type="ORF">AOPFMNJM_1406</name>
</gene>
<accession>A0ABQ4SUF2</accession>
<dbReference type="PANTHER" id="PTHR33490">
    <property type="entry name" value="BLR5614 PROTEIN-RELATED"/>
    <property type="match status" value="1"/>
</dbReference>
<sequence>MIIRTGYTIALDTVRPTPMNLLLSVHPSREADLATPEIIAFDPPVEAHHHIDGFGNRCTRIVAPAGGITMSADFLIRDSGLHDPVVPQARQFPVEALPDDVLVFLMGSRYCDTDKLSGLAWSQFGGTPEGWARVQAIVDYVHRRLRFDYQQADATRSAFEAHEQRVGVCRDFAHLSIALCRCMNIPARYCTGYLGDIGIAPLPDPMDFSAWFEVYLDGRWYAFDARHNEPRIGRIPMARGRDATDCALTTSFGPAPLRLFEVHTDEVVETPAPALTRAA</sequence>
<keyword evidence="3" id="KW-1185">Reference proteome</keyword>
<dbReference type="InterPro" id="IPR002931">
    <property type="entry name" value="Transglutaminase-like"/>
</dbReference>
<evidence type="ECO:0000313" key="3">
    <source>
        <dbReference type="Proteomes" id="UP001055102"/>
    </source>
</evidence>
<dbReference type="Proteomes" id="UP001055102">
    <property type="component" value="Unassembled WGS sequence"/>
</dbReference>
<feature type="domain" description="Transglutaminase-like" evidence="1">
    <location>
        <begin position="161"/>
        <end position="227"/>
    </location>
</feature>
<name>A0ABQ4SUF2_9HYPH</name>
<organism evidence="2 3">
    <name type="scientific">Methylobacterium jeotgali</name>
    <dbReference type="NCBI Taxonomy" id="381630"/>
    <lineage>
        <taxon>Bacteria</taxon>
        <taxon>Pseudomonadati</taxon>
        <taxon>Pseudomonadota</taxon>
        <taxon>Alphaproteobacteria</taxon>
        <taxon>Hyphomicrobiales</taxon>
        <taxon>Methylobacteriaceae</taxon>
        <taxon>Methylobacterium</taxon>
    </lineage>
</organism>
<dbReference type="EMBL" id="BPQR01000022">
    <property type="protein sequence ID" value="GJE06100.1"/>
    <property type="molecule type" value="Genomic_DNA"/>
</dbReference>
<dbReference type="SMART" id="SM00460">
    <property type="entry name" value="TGc"/>
    <property type="match status" value="1"/>
</dbReference>
<evidence type="ECO:0000313" key="2">
    <source>
        <dbReference type="EMBL" id="GJE06100.1"/>
    </source>
</evidence>
<evidence type="ECO:0000259" key="1">
    <source>
        <dbReference type="SMART" id="SM00460"/>
    </source>
</evidence>
<dbReference type="PANTHER" id="PTHR33490:SF12">
    <property type="entry name" value="BLL5557 PROTEIN"/>
    <property type="match status" value="1"/>
</dbReference>
<dbReference type="SUPFAM" id="SSF54001">
    <property type="entry name" value="Cysteine proteinases"/>
    <property type="match status" value="1"/>
</dbReference>
<reference evidence="2" key="2">
    <citation type="submission" date="2021-08" db="EMBL/GenBank/DDBJ databases">
        <authorList>
            <person name="Tani A."/>
            <person name="Ola A."/>
            <person name="Ogura Y."/>
            <person name="Katsura K."/>
            <person name="Hayashi T."/>
        </authorList>
    </citation>
    <scope>NUCLEOTIDE SEQUENCE</scope>
    <source>
        <strain evidence="2">LMG 23639</strain>
    </source>
</reference>
<protein>
    <recommendedName>
        <fullName evidence="1">Transglutaminase-like domain-containing protein</fullName>
    </recommendedName>
</protein>
<dbReference type="RefSeq" id="WP_238274730.1">
    <property type="nucleotide sequence ID" value="NZ_BPQR01000022.1"/>
</dbReference>
<dbReference type="Gene3D" id="3.10.620.30">
    <property type="match status" value="1"/>
</dbReference>
<dbReference type="InterPro" id="IPR038765">
    <property type="entry name" value="Papain-like_cys_pep_sf"/>
</dbReference>
<dbReference type="Pfam" id="PF01841">
    <property type="entry name" value="Transglut_core"/>
    <property type="match status" value="1"/>
</dbReference>
<dbReference type="Gene3D" id="2.60.40.2250">
    <property type="match status" value="1"/>
</dbReference>
<comment type="caution">
    <text evidence="2">The sequence shown here is derived from an EMBL/GenBank/DDBJ whole genome shotgun (WGS) entry which is preliminary data.</text>
</comment>
<proteinExistence type="predicted"/>
<reference evidence="2" key="1">
    <citation type="journal article" date="2021" name="Front. Microbiol.">
        <title>Comprehensive Comparative Genomics and Phenotyping of Methylobacterium Species.</title>
        <authorList>
            <person name="Alessa O."/>
            <person name="Ogura Y."/>
            <person name="Fujitani Y."/>
            <person name="Takami H."/>
            <person name="Hayashi T."/>
            <person name="Sahin N."/>
            <person name="Tani A."/>
        </authorList>
    </citation>
    <scope>NUCLEOTIDE SEQUENCE</scope>
    <source>
        <strain evidence="2">LMG 23639</strain>
    </source>
</reference>